<evidence type="ECO:0000313" key="2">
    <source>
        <dbReference type="Proteomes" id="UP000034207"/>
    </source>
</evidence>
<proteinExistence type="predicted"/>
<sequence length="235" mass="27392">MSKIRIKEELWEQVEACLKDQKSSAYKLAIIEADKILNNLITLKGVPGDSTSDKVMKIKEKFPELAGLVKAFQTKDKILNHLTYNVSPEEADAALDAYKTAISDLDNEFEISSIKDKPHLLRNIRRKMNDKIIFYCRILEGILFPTQASIISLHEGRHFTDEEKTKMKEMYKKLMYYERKSLSLDVSPDEKQEILFINEIFKNWNKFKVEVIKVSSKMQESWKKEESIDVNNYTG</sequence>
<evidence type="ECO:0000313" key="1">
    <source>
        <dbReference type="EMBL" id="KKQ93407.1"/>
    </source>
</evidence>
<accession>A0A0G0LQS2</accession>
<gene>
    <name evidence="1" type="ORF">UT18_C0020G0014</name>
</gene>
<comment type="caution">
    <text evidence="1">The sequence shown here is derived from an EMBL/GenBank/DDBJ whole genome shotgun (WGS) entry which is preliminary data.</text>
</comment>
<reference evidence="1 2" key="1">
    <citation type="journal article" date="2015" name="Nature">
        <title>rRNA introns, odd ribosomes, and small enigmatic genomes across a large radiation of phyla.</title>
        <authorList>
            <person name="Brown C.T."/>
            <person name="Hug L.A."/>
            <person name="Thomas B.C."/>
            <person name="Sharon I."/>
            <person name="Castelle C.J."/>
            <person name="Singh A."/>
            <person name="Wilkins M.J."/>
            <person name="Williams K.H."/>
            <person name="Banfield J.F."/>
        </authorList>
    </citation>
    <scope>NUCLEOTIDE SEQUENCE [LARGE SCALE GENOMIC DNA]</scope>
</reference>
<organism evidence="1 2">
    <name type="scientific">candidate division CPR2 bacterium GW2011_GWC2_39_10</name>
    <dbReference type="NCBI Taxonomy" id="1618345"/>
    <lineage>
        <taxon>Bacteria</taxon>
        <taxon>Bacteria division CPR2</taxon>
    </lineage>
</organism>
<protein>
    <submittedName>
        <fullName evidence="1">Uncharacterized protein</fullName>
    </submittedName>
</protein>
<name>A0A0G0LQS2_UNCC2</name>
<dbReference type="Proteomes" id="UP000034207">
    <property type="component" value="Unassembled WGS sequence"/>
</dbReference>
<dbReference type="EMBL" id="LBVV01000020">
    <property type="protein sequence ID" value="KKQ93407.1"/>
    <property type="molecule type" value="Genomic_DNA"/>
</dbReference>
<dbReference type="STRING" id="1618345.UT18_C0020G0014"/>
<dbReference type="AlphaFoldDB" id="A0A0G0LQS2"/>